<gene>
    <name evidence="3" type="ORF">Fcan01_18638</name>
</gene>
<evidence type="ECO:0000256" key="1">
    <source>
        <dbReference type="SAM" id="MobiDB-lite"/>
    </source>
</evidence>
<proteinExistence type="predicted"/>
<feature type="transmembrane region" description="Helical" evidence="2">
    <location>
        <begin position="20"/>
        <end position="38"/>
    </location>
</feature>
<comment type="caution">
    <text evidence="3">The sequence shown here is derived from an EMBL/GenBank/DDBJ whole genome shotgun (WGS) entry which is preliminary data.</text>
</comment>
<feature type="compositionally biased region" description="Basic residues" evidence="1">
    <location>
        <begin position="92"/>
        <end position="102"/>
    </location>
</feature>
<reference evidence="3 4" key="1">
    <citation type="submission" date="2015-12" db="EMBL/GenBank/DDBJ databases">
        <title>The genome of Folsomia candida.</title>
        <authorList>
            <person name="Faddeeva A."/>
            <person name="Derks M.F."/>
            <person name="Anvar Y."/>
            <person name="Smit S."/>
            <person name="Van Straalen N."/>
            <person name="Roelofs D."/>
        </authorList>
    </citation>
    <scope>NUCLEOTIDE SEQUENCE [LARGE SCALE GENOMIC DNA]</scope>
    <source>
        <strain evidence="3 4">VU population</strain>
        <tissue evidence="3">Whole body</tissue>
    </source>
</reference>
<evidence type="ECO:0000256" key="2">
    <source>
        <dbReference type="SAM" id="Phobius"/>
    </source>
</evidence>
<dbReference type="EMBL" id="LNIX01000015">
    <property type="protein sequence ID" value="OXA46346.1"/>
    <property type="molecule type" value="Genomic_DNA"/>
</dbReference>
<protein>
    <submittedName>
        <fullName evidence="3">Uncharacterized protein</fullName>
    </submittedName>
</protein>
<organism evidence="3 4">
    <name type="scientific">Folsomia candida</name>
    <name type="common">Springtail</name>
    <dbReference type="NCBI Taxonomy" id="158441"/>
    <lineage>
        <taxon>Eukaryota</taxon>
        <taxon>Metazoa</taxon>
        <taxon>Ecdysozoa</taxon>
        <taxon>Arthropoda</taxon>
        <taxon>Hexapoda</taxon>
        <taxon>Collembola</taxon>
        <taxon>Entomobryomorpha</taxon>
        <taxon>Isotomoidea</taxon>
        <taxon>Isotomidae</taxon>
        <taxon>Proisotominae</taxon>
        <taxon>Folsomia</taxon>
    </lineage>
</organism>
<sequence length="165" mass="19030">MKIHHQSPLSLRAIDYGSLFGEFSIGSVVIVIVIMHLLNAQLPYPIHNHEMVPPLRRRKRESLSHHYSNSSDYFTAVKKESKCRVRPAPAPARRRRRHKSSRQKIEDNKLREVEVNEQRQGLSTEEELEHWVRETTMSVCLSLGGVVRLDCEFLLGKCQLPNGPI</sequence>
<evidence type="ECO:0000313" key="4">
    <source>
        <dbReference type="Proteomes" id="UP000198287"/>
    </source>
</evidence>
<dbReference type="AlphaFoldDB" id="A0A226DQ62"/>
<keyword evidence="2" id="KW-1133">Transmembrane helix</keyword>
<feature type="region of interest" description="Disordered" evidence="1">
    <location>
        <begin position="85"/>
        <end position="108"/>
    </location>
</feature>
<keyword evidence="2" id="KW-0472">Membrane</keyword>
<name>A0A226DQ62_FOLCA</name>
<accession>A0A226DQ62</accession>
<keyword evidence="2" id="KW-0812">Transmembrane</keyword>
<dbReference type="Proteomes" id="UP000198287">
    <property type="component" value="Unassembled WGS sequence"/>
</dbReference>
<keyword evidence="4" id="KW-1185">Reference proteome</keyword>
<evidence type="ECO:0000313" key="3">
    <source>
        <dbReference type="EMBL" id="OXA46346.1"/>
    </source>
</evidence>